<dbReference type="PROSITE" id="PS51192">
    <property type="entry name" value="HELICASE_ATP_BIND_1"/>
    <property type="match status" value="3"/>
</dbReference>
<dbReference type="GO" id="GO:0005829">
    <property type="term" value="C:cytosol"/>
    <property type="evidence" value="ECO:0007669"/>
    <property type="project" value="TreeGrafter"/>
</dbReference>
<dbReference type="SMART" id="SM00490">
    <property type="entry name" value="HELICc"/>
    <property type="match status" value="3"/>
</dbReference>
<dbReference type="GO" id="GO:0003724">
    <property type="term" value="F:RNA helicase activity"/>
    <property type="evidence" value="ECO:0007669"/>
    <property type="project" value="TreeGrafter"/>
</dbReference>
<evidence type="ECO:0000256" key="4">
    <source>
        <dbReference type="ARBA" id="ARBA00022840"/>
    </source>
</evidence>
<feature type="domain" description="Helicase C-terminal" evidence="7">
    <location>
        <begin position="442"/>
        <end position="588"/>
    </location>
</feature>
<dbReference type="EMBL" id="JACGWL010000015">
    <property type="protein sequence ID" value="KAK4387011.1"/>
    <property type="molecule type" value="Genomic_DNA"/>
</dbReference>
<dbReference type="InterPro" id="IPR001650">
    <property type="entry name" value="Helicase_C-like"/>
</dbReference>
<evidence type="ECO:0000256" key="5">
    <source>
        <dbReference type="SAM" id="Phobius"/>
    </source>
</evidence>
<feature type="transmembrane region" description="Helical" evidence="5">
    <location>
        <begin position="246"/>
        <end position="266"/>
    </location>
</feature>
<evidence type="ECO:0000256" key="1">
    <source>
        <dbReference type="ARBA" id="ARBA00022741"/>
    </source>
</evidence>
<evidence type="ECO:0000256" key="3">
    <source>
        <dbReference type="ARBA" id="ARBA00022806"/>
    </source>
</evidence>
<feature type="transmembrane region" description="Helical" evidence="5">
    <location>
        <begin position="154"/>
        <end position="177"/>
    </location>
</feature>
<accession>A0AAE1W5A5</accession>
<feature type="domain" description="Helicase ATP-binding" evidence="6">
    <location>
        <begin position="898"/>
        <end position="998"/>
    </location>
</feature>
<keyword evidence="9" id="KW-1185">Reference proteome</keyword>
<dbReference type="GO" id="GO:0005524">
    <property type="term" value="F:ATP binding"/>
    <property type="evidence" value="ECO:0007669"/>
    <property type="project" value="UniProtKB-KW"/>
</dbReference>
<dbReference type="Pfam" id="PF00271">
    <property type="entry name" value="Helicase_C"/>
    <property type="match status" value="3"/>
</dbReference>
<dbReference type="SUPFAM" id="SSF52540">
    <property type="entry name" value="P-loop containing nucleoside triphosphate hydrolases"/>
    <property type="match status" value="4"/>
</dbReference>
<dbReference type="PROSITE" id="PS51194">
    <property type="entry name" value="HELICASE_CTER"/>
    <property type="match status" value="3"/>
</dbReference>
<reference evidence="8" key="1">
    <citation type="submission" date="2020-06" db="EMBL/GenBank/DDBJ databases">
        <authorList>
            <person name="Li T."/>
            <person name="Hu X."/>
            <person name="Zhang T."/>
            <person name="Song X."/>
            <person name="Zhang H."/>
            <person name="Dai N."/>
            <person name="Sheng W."/>
            <person name="Hou X."/>
            <person name="Wei L."/>
        </authorList>
    </citation>
    <scope>NUCLEOTIDE SEQUENCE</scope>
    <source>
        <strain evidence="8">K16</strain>
        <tissue evidence="8">Leaf</tissue>
    </source>
</reference>
<sequence length="1120" mass="123372">MSSRMMMRSLIGWQYSDFLVGAREEKLAEGIKLYAIPPTASSRRTILWDLVTVYAKGGKTIGFTQTKWDADEVWLALTNSIASEALHGDISHHQRGLTLNGFRQGKFRVLVATDVAARGLDIPNVELELSILSPDVFPILSSVSISAIFCSDCVLWELAGVVGVFEFVLLMGFLAVAQYELPNDRETFVHRSGRTGRARKEGTAVPMFTSSQRRTVKFLERGVGWLDIPNADLHCPLFYGVRFALFLYRFRVLISMLGSSGCFYFAMHRFHLIMSGGFRDSCALCRGQVEGVELCAVAMAAETGQSFVGRALMSQQRQRLRSIVTSQSLPTVKLSFFVFKISLTFFRTLEAPTLNPLLNNSLKLGEVQYLVLDEADRTIAAGFVEDVEVNVEKLRSERQSILFSATMPGWVSADSFSPPVKLISTKFDNFLSTPFASTLQVGAEETKLAVSSKRTILGDLVTTKWDADEVWLALTNSIASEALHGDISEQQRGLMLNGFRQGKFRVFVTTDVAAWGLDIPNVDLVVHYELPNDPETFVHRSGRTGRAGKDGTAVPMFTSSQRLTVKSLERGVGCKIEFISPPSVQEVLESSAEQVVATLSAVFILNLLRSVSSSSYIGRLGVDDDLPWRKVMWLWSALLDISVSPLPSSSISLVYFSFIIFSKGADLNAEQQLLFPTLEAPTLNPLLNNSLKLGEVQYLVLDEADRTIAAGFVEDVEVNVEKLRSERQSILFSATMPGWVGDQYFQWAEGIKLYAIPPTATSRRTILGDLLTVNFKLYAIPPTATSRQTILGDLLTLLYALNFMTELLTNTSYLYVYWYSFYLSVYKDGQGADLNAEQQRLFPFHLIMSGGFQDSCALCRGQVEGVELCAIAMAETGQSFLGRALMDIGSPNAKTAAGDMIWVSYATQESALAHGVDVVVGTPGRIIDLINNNSLELAEVQYLVLDEADRTIAVGFEEDVQVNVEKLTSERQSMLFSATMPGGWVGAQEEKLAEGIKLYAIPRTASSRRTILGDLVTIYAKGGKAIVIALTKWDADDVWLALTNSIALEALHGDISHRQRGLTLNGFRQGKFRVLVATDVAARGLDIPNVDLELSILSPDVFPMLSTVSISAILCSDCLL</sequence>
<feature type="domain" description="Helicase C-terminal" evidence="7">
    <location>
        <begin position="1011"/>
        <end position="1120"/>
    </location>
</feature>
<dbReference type="CDD" id="cd18787">
    <property type="entry name" value="SF2_C_DEAD"/>
    <property type="match status" value="2"/>
</dbReference>
<dbReference type="AlphaFoldDB" id="A0AAE1W5A5"/>
<dbReference type="InterPro" id="IPR014001">
    <property type="entry name" value="Helicase_ATP-bd"/>
</dbReference>
<organism evidence="8 9">
    <name type="scientific">Sesamum angolense</name>
    <dbReference type="NCBI Taxonomy" id="2727404"/>
    <lineage>
        <taxon>Eukaryota</taxon>
        <taxon>Viridiplantae</taxon>
        <taxon>Streptophyta</taxon>
        <taxon>Embryophyta</taxon>
        <taxon>Tracheophyta</taxon>
        <taxon>Spermatophyta</taxon>
        <taxon>Magnoliopsida</taxon>
        <taxon>eudicotyledons</taxon>
        <taxon>Gunneridae</taxon>
        <taxon>Pentapetalae</taxon>
        <taxon>asterids</taxon>
        <taxon>lamiids</taxon>
        <taxon>Lamiales</taxon>
        <taxon>Pedaliaceae</taxon>
        <taxon>Sesamum</taxon>
    </lineage>
</organism>
<gene>
    <name evidence="8" type="ORF">Sango_2571700</name>
</gene>
<keyword evidence="5" id="KW-1133">Transmembrane helix</keyword>
<evidence type="ECO:0000259" key="6">
    <source>
        <dbReference type="PROSITE" id="PS51192"/>
    </source>
</evidence>
<evidence type="ECO:0000259" key="7">
    <source>
        <dbReference type="PROSITE" id="PS51194"/>
    </source>
</evidence>
<feature type="domain" description="Helicase C-terminal" evidence="7">
    <location>
        <begin position="45"/>
        <end position="234"/>
    </location>
</feature>
<dbReference type="PROSITE" id="PS00039">
    <property type="entry name" value="DEAD_ATP_HELICASE"/>
    <property type="match status" value="3"/>
</dbReference>
<keyword evidence="2" id="KW-0378">Hydrolase</keyword>
<dbReference type="Gene3D" id="3.40.50.300">
    <property type="entry name" value="P-loop containing nucleotide triphosphate hydrolases"/>
    <property type="match status" value="6"/>
</dbReference>
<dbReference type="Pfam" id="PF00270">
    <property type="entry name" value="DEAD"/>
    <property type="match status" value="3"/>
</dbReference>
<evidence type="ECO:0000256" key="2">
    <source>
        <dbReference type="ARBA" id="ARBA00022801"/>
    </source>
</evidence>
<dbReference type="InterPro" id="IPR000629">
    <property type="entry name" value="RNA-helicase_DEAD-box_CS"/>
</dbReference>
<feature type="non-terminal residue" evidence="8">
    <location>
        <position position="1120"/>
    </location>
</feature>
<evidence type="ECO:0000313" key="8">
    <source>
        <dbReference type="EMBL" id="KAK4387011.1"/>
    </source>
</evidence>
<dbReference type="InterPro" id="IPR050079">
    <property type="entry name" value="DEAD_box_RNA_helicase"/>
</dbReference>
<dbReference type="Proteomes" id="UP001289374">
    <property type="component" value="Unassembled WGS sequence"/>
</dbReference>
<evidence type="ECO:0000313" key="9">
    <source>
        <dbReference type="Proteomes" id="UP001289374"/>
    </source>
</evidence>
<keyword evidence="3 8" id="KW-0347">Helicase</keyword>
<dbReference type="PANTHER" id="PTHR47959:SF1">
    <property type="entry name" value="ATP-DEPENDENT RNA HELICASE DBPA"/>
    <property type="match status" value="1"/>
</dbReference>
<keyword evidence="4" id="KW-0067">ATP-binding</keyword>
<name>A0AAE1W5A5_9LAMI</name>
<dbReference type="InterPro" id="IPR011545">
    <property type="entry name" value="DEAD/DEAH_box_helicase_dom"/>
</dbReference>
<protein>
    <submittedName>
        <fullName evidence="8">DEAD-box ATP-dependent RNA helicase 3B, chloroplastic</fullName>
    </submittedName>
</protein>
<dbReference type="GO" id="GO:0016787">
    <property type="term" value="F:hydrolase activity"/>
    <property type="evidence" value="ECO:0007669"/>
    <property type="project" value="UniProtKB-KW"/>
</dbReference>
<feature type="domain" description="Helicase ATP-binding" evidence="6">
    <location>
        <begin position="310"/>
        <end position="425"/>
    </location>
</feature>
<dbReference type="InterPro" id="IPR027417">
    <property type="entry name" value="P-loop_NTPase"/>
</dbReference>
<comment type="caution">
    <text evidence="8">The sequence shown here is derived from an EMBL/GenBank/DDBJ whole genome shotgun (WGS) entry which is preliminary data.</text>
</comment>
<dbReference type="GO" id="GO:0003676">
    <property type="term" value="F:nucleic acid binding"/>
    <property type="evidence" value="ECO:0007669"/>
    <property type="project" value="InterPro"/>
</dbReference>
<dbReference type="PANTHER" id="PTHR47959">
    <property type="entry name" value="ATP-DEPENDENT RNA HELICASE RHLE-RELATED"/>
    <property type="match status" value="1"/>
</dbReference>
<keyword evidence="5" id="KW-0812">Transmembrane</keyword>
<keyword evidence="1" id="KW-0547">Nucleotide-binding</keyword>
<keyword evidence="5" id="KW-0472">Membrane</keyword>
<feature type="domain" description="Helicase ATP-binding" evidence="6">
    <location>
        <begin position="683"/>
        <end position="754"/>
    </location>
</feature>
<proteinExistence type="predicted"/>
<reference evidence="8" key="2">
    <citation type="journal article" date="2024" name="Plant">
        <title>Genomic evolution and insights into agronomic trait innovations of Sesamum species.</title>
        <authorList>
            <person name="Miao H."/>
            <person name="Wang L."/>
            <person name="Qu L."/>
            <person name="Liu H."/>
            <person name="Sun Y."/>
            <person name="Le M."/>
            <person name="Wang Q."/>
            <person name="Wei S."/>
            <person name="Zheng Y."/>
            <person name="Lin W."/>
            <person name="Duan Y."/>
            <person name="Cao H."/>
            <person name="Xiong S."/>
            <person name="Wang X."/>
            <person name="Wei L."/>
            <person name="Li C."/>
            <person name="Ma Q."/>
            <person name="Ju M."/>
            <person name="Zhao R."/>
            <person name="Li G."/>
            <person name="Mu C."/>
            <person name="Tian Q."/>
            <person name="Mei H."/>
            <person name="Zhang T."/>
            <person name="Gao T."/>
            <person name="Zhang H."/>
        </authorList>
    </citation>
    <scope>NUCLEOTIDE SEQUENCE</scope>
    <source>
        <strain evidence="8">K16</strain>
    </source>
</reference>